<evidence type="ECO:0000313" key="3">
    <source>
        <dbReference type="Proteomes" id="UP001385892"/>
    </source>
</evidence>
<sequence length="303" mass="31165">MPATSPAAETSPVATTTPSSSSPTAQEPASPTPASAAPAPPATAPAAPAPSAPDVYARAKDTEPLPPKPERGSAADAGNDSEGIYEADNNLTFIGPSGYLMGKGTPGWTLGSIAVAKYEWSFKSPTFLRSAKGLDEIKGSGAFFAKEQILGTYTVADGTQEFLGPLRYSKSNSLATTQAGMAGTWRVDSPVDFDMSITVDAKGNFTGTTAGVVPGACTVSGTVKHLEPAARKNMFAMVLNASNAATGSQLPCNLSATNTYYGMSAIVLVAAGRYDSNGYYRSFGFHATTESAAVISNVLRKQP</sequence>
<reference evidence="2 3" key="1">
    <citation type="submission" date="2024-03" db="EMBL/GenBank/DDBJ databases">
        <title>Novel species of the genus Variovorax.</title>
        <authorList>
            <person name="Liu Q."/>
            <person name="Xin Y.-H."/>
        </authorList>
    </citation>
    <scope>NUCLEOTIDE SEQUENCE [LARGE SCALE GENOMIC DNA]</scope>
    <source>
        <strain evidence="2 3">KACC 18900</strain>
    </source>
</reference>
<proteinExistence type="predicted"/>
<dbReference type="Proteomes" id="UP001385892">
    <property type="component" value="Unassembled WGS sequence"/>
</dbReference>
<organism evidence="2 3">
    <name type="scientific">Variovorax rhizosphaerae</name>
    <dbReference type="NCBI Taxonomy" id="1836200"/>
    <lineage>
        <taxon>Bacteria</taxon>
        <taxon>Pseudomonadati</taxon>
        <taxon>Pseudomonadota</taxon>
        <taxon>Betaproteobacteria</taxon>
        <taxon>Burkholderiales</taxon>
        <taxon>Comamonadaceae</taxon>
        <taxon>Variovorax</taxon>
    </lineage>
</organism>
<accession>A0ABU8WEW3</accession>
<evidence type="ECO:0000256" key="1">
    <source>
        <dbReference type="SAM" id="MobiDB-lite"/>
    </source>
</evidence>
<feature type="compositionally biased region" description="Pro residues" evidence="1">
    <location>
        <begin position="38"/>
        <end position="51"/>
    </location>
</feature>
<feature type="compositionally biased region" description="Low complexity" evidence="1">
    <location>
        <begin position="1"/>
        <end position="37"/>
    </location>
</feature>
<dbReference type="RefSeq" id="WP_340340408.1">
    <property type="nucleotide sequence ID" value="NZ_JBBKZT010000001.1"/>
</dbReference>
<feature type="region of interest" description="Disordered" evidence="1">
    <location>
        <begin position="1"/>
        <end position="83"/>
    </location>
</feature>
<evidence type="ECO:0000313" key="2">
    <source>
        <dbReference type="EMBL" id="MEJ8845227.1"/>
    </source>
</evidence>
<comment type="caution">
    <text evidence="2">The sequence shown here is derived from an EMBL/GenBank/DDBJ whole genome shotgun (WGS) entry which is preliminary data.</text>
</comment>
<feature type="compositionally biased region" description="Basic and acidic residues" evidence="1">
    <location>
        <begin position="57"/>
        <end position="73"/>
    </location>
</feature>
<gene>
    <name evidence="2" type="ORF">WKW82_01095</name>
</gene>
<name>A0ABU8WEW3_9BURK</name>
<dbReference type="EMBL" id="JBBKZT010000001">
    <property type="protein sequence ID" value="MEJ8845227.1"/>
    <property type="molecule type" value="Genomic_DNA"/>
</dbReference>
<protein>
    <submittedName>
        <fullName evidence="2">Uncharacterized protein</fullName>
    </submittedName>
</protein>
<keyword evidence="3" id="KW-1185">Reference proteome</keyword>